<proteinExistence type="predicted"/>
<sequence length="46" mass="5250">ETQDSHESKKYKLESEEKIVNLIDNIESTKETQVNIIKDSISISGK</sequence>
<evidence type="ECO:0000313" key="2">
    <source>
        <dbReference type="Proteomes" id="UP000789920"/>
    </source>
</evidence>
<gene>
    <name evidence="1" type="ORF">RPERSI_LOCUS32844</name>
</gene>
<comment type="caution">
    <text evidence="1">The sequence shown here is derived from an EMBL/GenBank/DDBJ whole genome shotgun (WGS) entry which is preliminary data.</text>
</comment>
<dbReference type="EMBL" id="CAJVQC010139131">
    <property type="protein sequence ID" value="CAG8843611.1"/>
    <property type="molecule type" value="Genomic_DNA"/>
</dbReference>
<feature type="non-terminal residue" evidence="1">
    <location>
        <position position="46"/>
    </location>
</feature>
<keyword evidence="2" id="KW-1185">Reference proteome</keyword>
<reference evidence="1" key="1">
    <citation type="submission" date="2021-06" db="EMBL/GenBank/DDBJ databases">
        <authorList>
            <person name="Kallberg Y."/>
            <person name="Tangrot J."/>
            <person name="Rosling A."/>
        </authorList>
    </citation>
    <scope>NUCLEOTIDE SEQUENCE</scope>
    <source>
        <strain evidence="1">MA461A</strain>
    </source>
</reference>
<feature type="non-terminal residue" evidence="1">
    <location>
        <position position="1"/>
    </location>
</feature>
<organism evidence="1 2">
    <name type="scientific">Racocetra persica</name>
    <dbReference type="NCBI Taxonomy" id="160502"/>
    <lineage>
        <taxon>Eukaryota</taxon>
        <taxon>Fungi</taxon>
        <taxon>Fungi incertae sedis</taxon>
        <taxon>Mucoromycota</taxon>
        <taxon>Glomeromycotina</taxon>
        <taxon>Glomeromycetes</taxon>
        <taxon>Diversisporales</taxon>
        <taxon>Gigasporaceae</taxon>
        <taxon>Racocetra</taxon>
    </lineage>
</organism>
<evidence type="ECO:0000313" key="1">
    <source>
        <dbReference type="EMBL" id="CAG8843611.1"/>
    </source>
</evidence>
<dbReference type="Proteomes" id="UP000789920">
    <property type="component" value="Unassembled WGS sequence"/>
</dbReference>
<accession>A0ACA9SLW6</accession>
<protein>
    <submittedName>
        <fullName evidence="1">15710_t:CDS:1</fullName>
    </submittedName>
</protein>
<name>A0ACA9SLW6_9GLOM</name>